<feature type="region of interest" description="Disordered" evidence="4">
    <location>
        <begin position="250"/>
        <end position="272"/>
    </location>
</feature>
<evidence type="ECO:0000256" key="3">
    <source>
        <dbReference type="ARBA" id="ARBA00023163"/>
    </source>
</evidence>
<evidence type="ECO:0000259" key="5">
    <source>
        <dbReference type="PROSITE" id="PS50949"/>
    </source>
</evidence>
<keyword evidence="1" id="KW-0805">Transcription regulation</keyword>
<evidence type="ECO:0000313" key="7">
    <source>
        <dbReference type="Proteomes" id="UP000298218"/>
    </source>
</evidence>
<protein>
    <submittedName>
        <fullName evidence="6">GntR family transcriptional regulator</fullName>
    </submittedName>
</protein>
<dbReference type="GO" id="GO:0003700">
    <property type="term" value="F:DNA-binding transcription factor activity"/>
    <property type="evidence" value="ECO:0007669"/>
    <property type="project" value="InterPro"/>
</dbReference>
<dbReference type="PROSITE" id="PS50949">
    <property type="entry name" value="HTH_GNTR"/>
    <property type="match status" value="1"/>
</dbReference>
<keyword evidence="2" id="KW-0238">DNA-binding</keyword>
<dbReference type="EMBL" id="SOHQ01000022">
    <property type="protein sequence ID" value="TFD79517.1"/>
    <property type="molecule type" value="Genomic_DNA"/>
</dbReference>
<dbReference type="PRINTS" id="PR00035">
    <property type="entry name" value="HTHGNTR"/>
</dbReference>
<keyword evidence="7" id="KW-1185">Reference proteome</keyword>
<dbReference type="OrthoDB" id="3864082at2"/>
<evidence type="ECO:0000256" key="4">
    <source>
        <dbReference type="SAM" id="MobiDB-lite"/>
    </source>
</evidence>
<dbReference type="InterPro" id="IPR011711">
    <property type="entry name" value="GntR_C"/>
</dbReference>
<name>A0A4Y8KQI0_9MICO</name>
<accession>A0A4Y8KQI0</accession>
<evidence type="ECO:0000313" key="6">
    <source>
        <dbReference type="EMBL" id="TFD79517.1"/>
    </source>
</evidence>
<reference evidence="6 7" key="1">
    <citation type="submission" date="2019-03" db="EMBL/GenBank/DDBJ databases">
        <title>Genomics of glacier-inhabiting Cryobacterium strains.</title>
        <authorList>
            <person name="Liu Q."/>
            <person name="Xin Y.-H."/>
        </authorList>
    </citation>
    <scope>NUCLEOTIDE SEQUENCE [LARGE SCALE GENOMIC DNA]</scope>
    <source>
        <strain evidence="6 7">CGMCC 1.4292</strain>
    </source>
</reference>
<dbReference type="Pfam" id="PF07729">
    <property type="entry name" value="FCD"/>
    <property type="match status" value="1"/>
</dbReference>
<dbReference type="InterPro" id="IPR000524">
    <property type="entry name" value="Tscrpt_reg_HTH_GntR"/>
</dbReference>
<dbReference type="PANTHER" id="PTHR43537">
    <property type="entry name" value="TRANSCRIPTIONAL REGULATOR, GNTR FAMILY"/>
    <property type="match status" value="1"/>
</dbReference>
<dbReference type="Gene3D" id="1.20.120.530">
    <property type="entry name" value="GntR ligand-binding domain-like"/>
    <property type="match status" value="1"/>
</dbReference>
<evidence type="ECO:0000256" key="1">
    <source>
        <dbReference type="ARBA" id="ARBA00023015"/>
    </source>
</evidence>
<dbReference type="InterPro" id="IPR036388">
    <property type="entry name" value="WH-like_DNA-bd_sf"/>
</dbReference>
<dbReference type="CDD" id="cd07377">
    <property type="entry name" value="WHTH_GntR"/>
    <property type="match status" value="1"/>
</dbReference>
<feature type="domain" description="HTH gntR-type" evidence="5">
    <location>
        <begin position="40"/>
        <end position="107"/>
    </location>
</feature>
<comment type="caution">
    <text evidence="6">The sequence shown here is derived from an EMBL/GenBank/DDBJ whole genome shotgun (WGS) entry which is preliminary data.</text>
</comment>
<dbReference type="SUPFAM" id="SSF48008">
    <property type="entry name" value="GntR ligand-binding domain-like"/>
    <property type="match status" value="1"/>
</dbReference>
<dbReference type="AlphaFoldDB" id="A0A4Y8KQI0"/>
<dbReference type="SMART" id="SM00895">
    <property type="entry name" value="FCD"/>
    <property type="match status" value="1"/>
</dbReference>
<dbReference type="GO" id="GO:0003677">
    <property type="term" value="F:DNA binding"/>
    <property type="evidence" value="ECO:0007669"/>
    <property type="project" value="UniProtKB-KW"/>
</dbReference>
<dbReference type="PANTHER" id="PTHR43537:SF24">
    <property type="entry name" value="GLUCONATE OPERON TRANSCRIPTIONAL REPRESSOR"/>
    <property type="match status" value="1"/>
</dbReference>
<dbReference type="Gene3D" id="1.10.10.10">
    <property type="entry name" value="Winged helix-like DNA-binding domain superfamily/Winged helix DNA-binding domain"/>
    <property type="match status" value="1"/>
</dbReference>
<organism evidence="6 7">
    <name type="scientific">Cryobacterium psychrophilum</name>
    <dbReference type="NCBI Taxonomy" id="41988"/>
    <lineage>
        <taxon>Bacteria</taxon>
        <taxon>Bacillati</taxon>
        <taxon>Actinomycetota</taxon>
        <taxon>Actinomycetes</taxon>
        <taxon>Micrococcales</taxon>
        <taxon>Microbacteriaceae</taxon>
        <taxon>Cryobacterium</taxon>
    </lineage>
</organism>
<dbReference type="Proteomes" id="UP000298218">
    <property type="component" value="Unassembled WGS sequence"/>
</dbReference>
<evidence type="ECO:0000256" key="2">
    <source>
        <dbReference type="ARBA" id="ARBA00023125"/>
    </source>
</evidence>
<proteinExistence type="predicted"/>
<gene>
    <name evidence="6" type="ORF">E3T53_07355</name>
</gene>
<keyword evidence="3" id="KW-0804">Transcription</keyword>
<dbReference type="InterPro" id="IPR008920">
    <property type="entry name" value="TF_FadR/GntR_C"/>
</dbReference>
<dbReference type="InterPro" id="IPR036390">
    <property type="entry name" value="WH_DNA-bd_sf"/>
</dbReference>
<dbReference type="SUPFAM" id="SSF46785">
    <property type="entry name" value="Winged helix' DNA-binding domain"/>
    <property type="match status" value="1"/>
</dbReference>
<dbReference type="SMART" id="SM00345">
    <property type="entry name" value="HTH_GNTR"/>
    <property type="match status" value="1"/>
</dbReference>
<dbReference type="Pfam" id="PF00392">
    <property type="entry name" value="GntR"/>
    <property type="match status" value="1"/>
</dbReference>
<sequence length="272" mass="29793">MQYFSNVAEWNSCAVRMGNWGASTQGGTGWRKMNEGELVQTGGQVAYEILRARILSGELAAHATLREQALAQELGVSRTPVREALRRLDTAGLVEFVPNRGATVLAWSREQIRETYFVRASLESRAAGLAAARIEPVDLKLLSLLIERMEQFVLSTDDVGIATLARLNAQFHHTIVVAADSAQLLALTQSVVRVPLMASTFRAAGAQYRARSNHHHRDILTALESGDCVWAEVAMRAHILAARNMVTNDTESSQAVATRPEPELAEAARFTT</sequence>